<dbReference type="Gene3D" id="3.30.230.10">
    <property type="match status" value="1"/>
</dbReference>
<dbReference type="Pfam" id="PF00288">
    <property type="entry name" value="GHMP_kinases_N"/>
    <property type="match status" value="1"/>
</dbReference>
<dbReference type="Gene3D" id="3.30.70.890">
    <property type="entry name" value="GHMP kinase, C-terminal domain"/>
    <property type="match status" value="1"/>
</dbReference>
<dbReference type="GO" id="GO:0016114">
    <property type="term" value="P:terpenoid biosynthetic process"/>
    <property type="evidence" value="ECO:0007669"/>
    <property type="project" value="InterPro"/>
</dbReference>
<dbReference type="InterPro" id="IPR013750">
    <property type="entry name" value="GHMP_kinase_C_dom"/>
</dbReference>
<feature type="domain" description="GHMP kinase N-terminal" evidence="8">
    <location>
        <begin position="64"/>
        <end position="141"/>
    </location>
</feature>
<feature type="domain" description="GHMP kinase C-terminal" evidence="9">
    <location>
        <begin position="204"/>
        <end position="258"/>
    </location>
</feature>
<dbReference type="GO" id="GO:0050515">
    <property type="term" value="F:4-(cytidine 5'-diphospho)-2-C-methyl-D-erythritol kinase activity"/>
    <property type="evidence" value="ECO:0007669"/>
    <property type="project" value="UniProtKB-EC"/>
</dbReference>
<dbReference type="HAMAP" id="MF_00061">
    <property type="entry name" value="IspE"/>
    <property type="match status" value="1"/>
</dbReference>
<reference evidence="10" key="1">
    <citation type="journal article" date="2015" name="Nature">
        <title>Complex archaea that bridge the gap between prokaryotes and eukaryotes.</title>
        <authorList>
            <person name="Spang A."/>
            <person name="Saw J.H."/>
            <person name="Jorgensen S.L."/>
            <person name="Zaremba-Niedzwiedzka K."/>
            <person name="Martijn J."/>
            <person name="Lind A.E."/>
            <person name="van Eijk R."/>
            <person name="Schleper C."/>
            <person name="Guy L."/>
            <person name="Ettema T.J."/>
        </authorList>
    </citation>
    <scope>NUCLEOTIDE SEQUENCE</scope>
</reference>
<evidence type="ECO:0000256" key="6">
    <source>
        <dbReference type="ARBA" id="ARBA00022840"/>
    </source>
</evidence>
<keyword evidence="4" id="KW-0547">Nucleotide-binding</keyword>
<proteinExistence type="inferred from homology"/>
<evidence type="ECO:0000259" key="8">
    <source>
        <dbReference type="Pfam" id="PF00288"/>
    </source>
</evidence>
<dbReference type="EC" id="2.7.1.148" evidence="2"/>
<dbReference type="SUPFAM" id="SSF55060">
    <property type="entry name" value="GHMP Kinase, C-terminal domain"/>
    <property type="match status" value="1"/>
</dbReference>
<comment type="similarity">
    <text evidence="1">Belongs to the GHMP kinase family. IspE subfamily.</text>
</comment>
<evidence type="ECO:0000256" key="1">
    <source>
        <dbReference type="ARBA" id="ARBA00009684"/>
    </source>
</evidence>
<dbReference type="PANTHER" id="PTHR43527:SF2">
    <property type="entry name" value="4-DIPHOSPHOCYTIDYL-2-C-METHYL-D-ERYTHRITOL KINASE, CHLOROPLASTIC"/>
    <property type="match status" value="1"/>
</dbReference>
<evidence type="ECO:0000256" key="3">
    <source>
        <dbReference type="ARBA" id="ARBA00022679"/>
    </source>
</evidence>
<dbReference type="Pfam" id="PF08544">
    <property type="entry name" value="GHMP_kinases_C"/>
    <property type="match status" value="1"/>
</dbReference>
<dbReference type="GO" id="GO:0005524">
    <property type="term" value="F:ATP binding"/>
    <property type="evidence" value="ECO:0007669"/>
    <property type="project" value="UniProtKB-KW"/>
</dbReference>
<sequence length="275" mass="29269">MTEWPSPAKLNLFLHITGRRQDGYHLLQTAFQFLDYGDSLSFDVNDSGQIILATPLDGVDDDDNLIVKAAKLIKPYASTASGVSISIKKKLPMGGGLGGGSSNAATTLTALNTLWKCGLSTAELAQLGLSLGADVPIFITGHAAWAEGVGEQLTPISPVEPWFAVIVPDCHVSTAEIFSSTQLTRDCEPITIPRFLSGEGSNVCEAVVKQHYPAVAEALDWLSQFGVARMTGTGACVFTDFKSQSEAQHVINNLPSRWQGFVAKGCNQSPLTASE</sequence>
<dbReference type="NCBIfam" id="TIGR00154">
    <property type="entry name" value="ispE"/>
    <property type="match status" value="1"/>
</dbReference>
<dbReference type="FunFam" id="3.30.230.10:FF:000022">
    <property type="entry name" value="4-diphosphocytidyl-2-C-methyl-D-erythritol kinase"/>
    <property type="match status" value="1"/>
</dbReference>
<dbReference type="EMBL" id="LAZR01035969">
    <property type="protein sequence ID" value="KKL26079.1"/>
    <property type="molecule type" value="Genomic_DNA"/>
</dbReference>
<comment type="caution">
    <text evidence="10">The sequence shown here is derived from an EMBL/GenBank/DDBJ whole genome shotgun (WGS) entry which is preliminary data.</text>
</comment>
<protein>
    <recommendedName>
        <fullName evidence="2">4-(cytidine 5'-diphospho)-2-C-methyl-D-erythritol kinase</fullName>
        <ecNumber evidence="2">2.7.1.148</ecNumber>
    </recommendedName>
    <alternativeName>
        <fullName evidence="7">4-(cytidine-5'-diphospho)-2-C-methyl-D-erythritol kinase</fullName>
    </alternativeName>
</protein>
<dbReference type="AlphaFoldDB" id="A0A0F9BW14"/>
<dbReference type="InterPro" id="IPR004424">
    <property type="entry name" value="IspE"/>
</dbReference>
<gene>
    <name evidence="10" type="ORF">LCGC14_2398870</name>
</gene>
<dbReference type="PANTHER" id="PTHR43527">
    <property type="entry name" value="4-DIPHOSPHOCYTIDYL-2-C-METHYL-D-ERYTHRITOL KINASE, CHLOROPLASTIC"/>
    <property type="match status" value="1"/>
</dbReference>
<dbReference type="InterPro" id="IPR020568">
    <property type="entry name" value="Ribosomal_Su5_D2-typ_SF"/>
</dbReference>
<evidence type="ECO:0000259" key="9">
    <source>
        <dbReference type="Pfam" id="PF08544"/>
    </source>
</evidence>
<dbReference type="SUPFAM" id="SSF54211">
    <property type="entry name" value="Ribosomal protein S5 domain 2-like"/>
    <property type="match status" value="1"/>
</dbReference>
<name>A0A0F9BW14_9ZZZZ</name>
<keyword evidence="5" id="KW-0418">Kinase</keyword>
<accession>A0A0F9BW14</accession>
<dbReference type="InterPro" id="IPR006204">
    <property type="entry name" value="GHMP_kinase_N_dom"/>
</dbReference>
<evidence type="ECO:0000256" key="2">
    <source>
        <dbReference type="ARBA" id="ARBA00012052"/>
    </source>
</evidence>
<dbReference type="InterPro" id="IPR036554">
    <property type="entry name" value="GHMP_kinase_C_sf"/>
</dbReference>
<dbReference type="InterPro" id="IPR014721">
    <property type="entry name" value="Ribsml_uS5_D2-typ_fold_subgr"/>
</dbReference>
<evidence type="ECO:0000256" key="4">
    <source>
        <dbReference type="ARBA" id="ARBA00022741"/>
    </source>
</evidence>
<evidence type="ECO:0000256" key="7">
    <source>
        <dbReference type="ARBA" id="ARBA00032554"/>
    </source>
</evidence>
<keyword evidence="6" id="KW-0067">ATP-binding</keyword>
<keyword evidence="3" id="KW-0808">Transferase</keyword>
<organism evidence="10">
    <name type="scientific">marine sediment metagenome</name>
    <dbReference type="NCBI Taxonomy" id="412755"/>
    <lineage>
        <taxon>unclassified sequences</taxon>
        <taxon>metagenomes</taxon>
        <taxon>ecological metagenomes</taxon>
    </lineage>
</organism>
<evidence type="ECO:0000256" key="5">
    <source>
        <dbReference type="ARBA" id="ARBA00022777"/>
    </source>
</evidence>
<dbReference type="PIRSF" id="PIRSF010376">
    <property type="entry name" value="IspE"/>
    <property type="match status" value="1"/>
</dbReference>
<evidence type="ECO:0000313" key="10">
    <source>
        <dbReference type="EMBL" id="KKL26079.1"/>
    </source>
</evidence>